<dbReference type="FunFam" id="4.10.1000.10:FF:000003">
    <property type="entry name" value="Zinc finger CCCH domain-containing protein"/>
    <property type="match status" value="1"/>
</dbReference>
<feature type="region of interest" description="Disordered" evidence="5">
    <location>
        <begin position="395"/>
        <end position="420"/>
    </location>
</feature>
<dbReference type="OrthoDB" id="410307at2759"/>
<accession>A0A6P4Y288</accession>
<dbReference type="AlphaFoldDB" id="A0A6P4Y288"/>
<evidence type="ECO:0000256" key="4">
    <source>
        <dbReference type="PROSITE-ProRule" id="PRU00723"/>
    </source>
</evidence>
<dbReference type="GO" id="GO:0008270">
    <property type="term" value="F:zinc ion binding"/>
    <property type="evidence" value="ECO:0007669"/>
    <property type="project" value="UniProtKB-KW"/>
</dbReference>
<dbReference type="PROSITE" id="PS50103">
    <property type="entry name" value="ZF_C3H1"/>
    <property type="match status" value="2"/>
</dbReference>
<dbReference type="SUPFAM" id="SSF90229">
    <property type="entry name" value="CCCH zinc finger"/>
    <property type="match status" value="2"/>
</dbReference>
<evidence type="ECO:0000256" key="3">
    <source>
        <dbReference type="ARBA" id="ARBA00022833"/>
    </source>
</evidence>
<keyword evidence="8" id="KW-1185">Reference proteome</keyword>
<organism evidence="8 9">
    <name type="scientific">Branchiostoma belcheri</name>
    <name type="common">Amphioxus</name>
    <dbReference type="NCBI Taxonomy" id="7741"/>
    <lineage>
        <taxon>Eukaryota</taxon>
        <taxon>Metazoa</taxon>
        <taxon>Chordata</taxon>
        <taxon>Cephalochordata</taxon>
        <taxon>Leptocardii</taxon>
        <taxon>Amphioxiformes</taxon>
        <taxon>Branchiostomatidae</taxon>
        <taxon>Branchiostoma</taxon>
    </lineage>
</organism>
<gene>
    <name evidence="9" type="primary">LOC109464057</name>
</gene>
<dbReference type="Proteomes" id="UP000515135">
    <property type="component" value="Unplaced"/>
</dbReference>
<dbReference type="PANTHER" id="PTHR17550">
    <property type="entry name" value="E3 UBIQUITIN-PROTEIN LIGASE TTC3"/>
    <property type="match status" value="1"/>
</dbReference>
<dbReference type="RefSeq" id="XP_019616539.1">
    <property type="nucleotide sequence ID" value="XM_019760980.1"/>
</dbReference>
<feature type="compositionally biased region" description="Acidic residues" evidence="5">
    <location>
        <begin position="85"/>
        <end position="97"/>
    </location>
</feature>
<evidence type="ECO:0000313" key="8">
    <source>
        <dbReference type="Proteomes" id="UP000515135"/>
    </source>
</evidence>
<evidence type="ECO:0000256" key="5">
    <source>
        <dbReference type="SAM" id="MobiDB-lite"/>
    </source>
</evidence>
<dbReference type="GeneID" id="109464057"/>
<evidence type="ECO:0000259" key="6">
    <source>
        <dbReference type="PROSITE" id="PS50089"/>
    </source>
</evidence>
<dbReference type="Gene3D" id="4.10.1000.10">
    <property type="entry name" value="Zinc finger, CCCH-type"/>
    <property type="match status" value="1"/>
</dbReference>
<keyword evidence="3 4" id="KW-0862">Zinc</keyword>
<name>A0A6P4Y288_BRABE</name>
<feature type="region of interest" description="Disordered" evidence="5">
    <location>
        <begin position="1"/>
        <end position="40"/>
    </location>
</feature>
<sequence>MQVHPGASITPEPPSSTRPSKELLKTPASFSTKTTSNVDQKTASFTQVVRPKSTISSDKARALAQQALTPDALDTQNKFQALDTGAEDTPEVVEEDTPGAKENGGSDETLGRVASPIAQLSNVQETTKLPEVEGSNNTEEEWQLQVSKKKKKVLSAVKESEAPQTSAKVKLLDRLQADLPGYSREQLLAAAAAVRRARHGTLSSLPFCVISSMVQAELVKSHVPSNQTPPGNQTPPSSQVQATPSNQAQATPGNQVQTLPGNQIQATPGNQTTPGNQVQATPGDQVQATPSNQVQAPPGDRATEATPLSIEAQDTACIQAPTEGNLQLARSLLQLKYKTEMCGNFSSSGTCPFGDKCLYAHGLQELRRSPKLTPCPTMQQKGNCPRGDGCVFSHPKNGQKRPCKPPDQARPAPAVRARTSPTARMRLVDLKQKKEQLEDRFDKRRPLWQTLETRQPSQSLDADVCAICVDDLYDLAGSCVRVLDCGHRFHDSCVSRWLLKEERTCPCCRQLTLLPEEFPRLK</sequence>
<dbReference type="GO" id="GO:0010468">
    <property type="term" value="P:regulation of gene expression"/>
    <property type="evidence" value="ECO:0007669"/>
    <property type="project" value="UniProtKB-ARBA"/>
</dbReference>
<dbReference type="InterPro" id="IPR013083">
    <property type="entry name" value="Znf_RING/FYVE/PHD"/>
</dbReference>
<dbReference type="GO" id="GO:0051252">
    <property type="term" value="P:regulation of RNA metabolic process"/>
    <property type="evidence" value="ECO:0007669"/>
    <property type="project" value="UniProtKB-ARBA"/>
</dbReference>
<feature type="compositionally biased region" description="Polar residues" evidence="5">
    <location>
        <begin position="223"/>
        <end position="295"/>
    </location>
</feature>
<evidence type="ECO:0000259" key="7">
    <source>
        <dbReference type="PROSITE" id="PS50103"/>
    </source>
</evidence>
<keyword evidence="1 4" id="KW-0479">Metal-binding</keyword>
<dbReference type="InterPro" id="IPR001841">
    <property type="entry name" value="Znf_RING"/>
</dbReference>
<feature type="region of interest" description="Disordered" evidence="5">
    <location>
        <begin position="223"/>
        <end position="303"/>
    </location>
</feature>
<dbReference type="InterPro" id="IPR000571">
    <property type="entry name" value="Znf_CCCH"/>
</dbReference>
<dbReference type="SUPFAM" id="SSF57850">
    <property type="entry name" value="RING/U-box"/>
    <property type="match status" value="1"/>
</dbReference>
<dbReference type="PANTHER" id="PTHR17550:SF4">
    <property type="entry name" value="E3 UBIQUITIN-PROTEIN LIGASE TTC3"/>
    <property type="match status" value="1"/>
</dbReference>
<feature type="zinc finger region" description="C3H1-type" evidence="4">
    <location>
        <begin position="369"/>
        <end position="397"/>
    </location>
</feature>
<dbReference type="InterPro" id="IPR036855">
    <property type="entry name" value="Znf_CCCH_sf"/>
</dbReference>
<feature type="region of interest" description="Disordered" evidence="5">
    <location>
        <begin position="66"/>
        <end position="143"/>
    </location>
</feature>
<dbReference type="SMART" id="SM00356">
    <property type="entry name" value="ZnF_C3H1"/>
    <property type="match status" value="2"/>
</dbReference>
<dbReference type="Pfam" id="PF13639">
    <property type="entry name" value="zf-RING_2"/>
    <property type="match status" value="1"/>
</dbReference>
<feature type="compositionally biased region" description="Polar residues" evidence="5">
    <location>
        <begin position="118"/>
        <end position="127"/>
    </location>
</feature>
<evidence type="ECO:0000256" key="2">
    <source>
        <dbReference type="ARBA" id="ARBA00022771"/>
    </source>
</evidence>
<feature type="domain" description="C3H1-type" evidence="7">
    <location>
        <begin position="369"/>
        <end position="397"/>
    </location>
</feature>
<proteinExistence type="predicted"/>
<dbReference type="SMART" id="SM00184">
    <property type="entry name" value="RING"/>
    <property type="match status" value="1"/>
</dbReference>
<keyword evidence="2 4" id="KW-0863">Zinc-finger</keyword>
<dbReference type="PROSITE" id="PS50089">
    <property type="entry name" value="ZF_RING_2"/>
    <property type="match status" value="1"/>
</dbReference>
<dbReference type="Pfam" id="PF00642">
    <property type="entry name" value="zf-CCCH"/>
    <property type="match status" value="1"/>
</dbReference>
<dbReference type="Gene3D" id="3.30.40.10">
    <property type="entry name" value="Zinc/RING finger domain, C3HC4 (zinc finger)"/>
    <property type="match status" value="1"/>
</dbReference>
<feature type="compositionally biased region" description="Polar residues" evidence="5">
    <location>
        <begin position="28"/>
        <end position="40"/>
    </location>
</feature>
<feature type="zinc finger region" description="C3H1-type" evidence="4">
    <location>
        <begin position="336"/>
        <end position="364"/>
    </location>
</feature>
<reference evidence="9" key="1">
    <citation type="submission" date="2025-08" db="UniProtKB">
        <authorList>
            <consortium name="RefSeq"/>
        </authorList>
    </citation>
    <scope>IDENTIFICATION</scope>
    <source>
        <tissue evidence="9">Gonad</tissue>
    </source>
</reference>
<protein>
    <submittedName>
        <fullName evidence="9">Probable GPI-anchored adhesin-like protein PGA18</fullName>
    </submittedName>
</protein>
<feature type="domain" description="RING-type" evidence="6">
    <location>
        <begin position="465"/>
        <end position="509"/>
    </location>
</feature>
<evidence type="ECO:0000256" key="1">
    <source>
        <dbReference type="ARBA" id="ARBA00022723"/>
    </source>
</evidence>
<dbReference type="KEGG" id="bbel:109464057"/>
<evidence type="ECO:0000313" key="9">
    <source>
        <dbReference type="RefSeq" id="XP_019616539.1"/>
    </source>
</evidence>
<feature type="domain" description="C3H1-type" evidence="7">
    <location>
        <begin position="336"/>
        <end position="364"/>
    </location>
</feature>